<dbReference type="AlphaFoldDB" id="D0L725"/>
<sequence length="89" mass="9572">MRAFDLNGEPTWSARATSVFEDAKVVVSDDLDNHKVTFLNADDGRRFAEVDTTGVYATAWSVYRGGLACSTPIMTAPTSTGPTARASVR</sequence>
<dbReference type="STRING" id="526226.Gbro_1535"/>
<dbReference type="RefSeq" id="WP_012833378.1">
    <property type="nucleotide sequence ID" value="NC_013441.1"/>
</dbReference>
<dbReference type="EMBL" id="CP001802">
    <property type="protein sequence ID" value="ACY20810.1"/>
    <property type="molecule type" value="Genomic_DNA"/>
</dbReference>
<proteinExistence type="predicted"/>
<reference evidence="1 2" key="2">
    <citation type="journal article" date="2010" name="Stand. Genomic Sci.">
        <title>Complete genome sequence of Gordonia bronchialis type strain (3410).</title>
        <authorList>
            <person name="Ivanova N."/>
            <person name="Sikorski J."/>
            <person name="Jando M."/>
            <person name="Lapidus A."/>
            <person name="Nolan M."/>
            <person name="Lucas S."/>
            <person name="Del Rio T.G."/>
            <person name="Tice H."/>
            <person name="Copeland A."/>
            <person name="Cheng J.F."/>
            <person name="Chen F."/>
            <person name="Bruce D."/>
            <person name="Goodwin L."/>
            <person name="Pitluck S."/>
            <person name="Mavromatis K."/>
            <person name="Ovchinnikova G."/>
            <person name="Pati A."/>
            <person name="Chen A."/>
            <person name="Palaniappan K."/>
            <person name="Land M."/>
            <person name="Hauser L."/>
            <person name="Chang Y.J."/>
            <person name="Jeffries C.D."/>
            <person name="Chain P."/>
            <person name="Saunders E."/>
            <person name="Han C."/>
            <person name="Detter J.C."/>
            <person name="Brettin T."/>
            <person name="Rohde M."/>
            <person name="Goker M."/>
            <person name="Bristow J."/>
            <person name="Eisen J.A."/>
            <person name="Markowitz V."/>
            <person name="Hugenholtz P."/>
            <person name="Klenk H.P."/>
            <person name="Kyrpides N.C."/>
        </authorList>
    </citation>
    <scope>NUCLEOTIDE SEQUENCE [LARGE SCALE GENOMIC DNA]</scope>
    <source>
        <strain evidence="2">ATCC 25592 / DSM 43247 / BCRC 13721 / JCM 3198 / KCTC 3076 / NBRC 16047 / NCTC 10667</strain>
    </source>
</reference>
<dbReference type="KEGG" id="gbr:Gbro_1535"/>
<reference evidence="2" key="1">
    <citation type="submission" date="2009-10" db="EMBL/GenBank/DDBJ databases">
        <title>The complete chromosome of Gordonia bronchialis DSM 43247.</title>
        <authorList>
            <consortium name="US DOE Joint Genome Institute (JGI-PGF)"/>
            <person name="Lucas S."/>
            <person name="Copeland A."/>
            <person name="Lapidus A."/>
            <person name="Glavina del Rio T."/>
            <person name="Dalin E."/>
            <person name="Tice H."/>
            <person name="Bruce D."/>
            <person name="Goodwin L."/>
            <person name="Pitluck S."/>
            <person name="Kyrpides N."/>
            <person name="Mavromatis K."/>
            <person name="Ivanova N."/>
            <person name="Ovchinnikova G."/>
            <person name="Saunders E."/>
            <person name="Brettin T."/>
            <person name="Detter J.C."/>
            <person name="Han C."/>
            <person name="Larimer F."/>
            <person name="Land M."/>
            <person name="Hauser L."/>
            <person name="Markowitz V."/>
            <person name="Cheng J.-F."/>
            <person name="Hugenholtz P."/>
            <person name="Woyke T."/>
            <person name="Wu D."/>
            <person name="Jando M."/>
            <person name="Schneider S."/>
            <person name="Goeker M."/>
            <person name="Klenk H.-P."/>
            <person name="Eisen J.A."/>
        </authorList>
    </citation>
    <scope>NUCLEOTIDE SEQUENCE [LARGE SCALE GENOMIC DNA]</scope>
    <source>
        <strain evidence="2">ATCC 25592 / DSM 43247 / BCRC 13721 / JCM 3198 / KCTC 3076 / NBRC 16047 / NCTC 10667</strain>
    </source>
</reference>
<evidence type="ECO:0000313" key="1">
    <source>
        <dbReference type="EMBL" id="ACY20810.1"/>
    </source>
</evidence>
<dbReference type="HOGENOM" id="CLU_2450449_0_0_11"/>
<name>D0L725_GORB4</name>
<gene>
    <name evidence="1" type="ordered locus">Gbro_1535</name>
</gene>
<dbReference type="Proteomes" id="UP000001219">
    <property type="component" value="Chromosome"/>
</dbReference>
<accession>D0L725</accession>
<keyword evidence="2" id="KW-1185">Reference proteome</keyword>
<protein>
    <submittedName>
        <fullName evidence="1">Uncharacterized protein</fullName>
    </submittedName>
</protein>
<organism evidence="1 2">
    <name type="scientific">Gordonia bronchialis (strain ATCC 25592 / DSM 43247 / BCRC 13721 / JCM 3198 / KCTC 3076 / NBRC 16047 / NCTC 10667)</name>
    <name type="common">Rhodococcus bronchialis</name>
    <dbReference type="NCBI Taxonomy" id="526226"/>
    <lineage>
        <taxon>Bacteria</taxon>
        <taxon>Bacillati</taxon>
        <taxon>Actinomycetota</taxon>
        <taxon>Actinomycetes</taxon>
        <taxon>Mycobacteriales</taxon>
        <taxon>Gordoniaceae</taxon>
        <taxon>Gordonia</taxon>
    </lineage>
</organism>
<evidence type="ECO:0000313" key="2">
    <source>
        <dbReference type="Proteomes" id="UP000001219"/>
    </source>
</evidence>